<reference evidence="1 2" key="1">
    <citation type="journal article" date="2018" name="Sci. Rep.">
        <title>Genomic signatures of local adaptation to the degree of environmental predictability in rotifers.</title>
        <authorList>
            <person name="Franch-Gras L."/>
            <person name="Hahn C."/>
            <person name="Garcia-Roger E.M."/>
            <person name="Carmona M.J."/>
            <person name="Serra M."/>
            <person name="Gomez A."/>
        </authorList>
    </citation>
    <scope>NUCLEOTIDE SEQUENCE [LARGE SCALE GENOMIC DNA]</scope>
    <source>
        <strain evidence="1">HYR1</strain>
    </source>
</reference>
<dbReference type="Proteomes" id="UP000276133">
    <property type="component" value="Unassembled WGS sequence"/>
</dbReference>
<name>A0A3M7QLX2_BRAPC</name>
<accession>A0A3M7QLX2</accession>
<organism evidence="1 2">
    <name type="scientific">Brachionus plicatilis</name>
    <name type="common">Marine rotifer</name>
    <name type="synonym">Brachionus muelleri</name>
    <dbReference type="NCBI Taxonomy" id="10195"/>
    <lineage>
        <taxon>Eukaryota</taxon>
        <taxon>Metazoa</taxon>
        <taxon>Spiralia</taxon>
        <taxon>Gnathifera</taxon>
        <taxon>Rotifera</taxon>
        <taxon>Eurotatoria</taxon>
        <taxon>Monogononta</taxon>
        <taxon>Pseudotrocha</taxon>
        <taxon>Ploima</taxon>
        <taxon>Brachionidae</taxon>
        <taxon>Brachionus</taxon>
    </lineage>
</organism>
<evidence type="ECO:0000313" key="2">
    <source>
        <dbReference type="Proteomes" id="UP000276133"/>
    </source>
</evidence>
<gene>
    <name evidence="1" type="ORF">BpHYR1_016296</name>
</gene>
<proteinExistence type="predicted"/>
<dbReference type="EMBL" id="REGN01005729">
    <property type="protein sequence ID" value="RNA12273.1"/>
    <property type="molecule type" value="Genomic_DNA"/>
</dbReference>
<dbReference type="AlphaFoldDB" id="A0A3M7QLX2"/>
<evidence type="ECO:0000313" key="1">
    <source>
        <dbReference type="EMBL" id="RNA12273.1"/>
    </source>
</evidence>
<sequence length="129" mass="14750">MLIKKLSDFNLIDEISKIHQQLNIGNDSTQNIRNNLVTLEKIFDLLFSSKIKSENLNTDIQNQEFCKINEQVDSKNNENQNFDNEDCLKSSDSIGAVTLENIENGFTFLSLIGDELRKDANEVVEILKQ</sequence>
<keyword evidence="2" id="KW-1185">Reference proteome</keyword>
<comment type="caution">
    <text evidence="1">The sequence shown here is derived from an EMBL/GenBank/DDBJ whole genome shotgun (WGS) entry which is preliminary data.</text>
</comment>
<protein>
    <submittedName>
        <fullName evidence="1">Uncharacterized protein</fullName>
    </submittedName>
</protein>